<feature type="region of interest" description="Disordered" evidence="1">
    <location>
        <begin position="51"/>
        <end position="70"/>
    </location>
</feature>
<feature type="transmembrane region" description="Helical" evidence="2">
    <location>
        <begin position="79"/>
        <end position="104"/>
    </location>
</feature>
<dbReference type="OrthoDB" id="10621957at2759"/>
<comment type="caution">
    <text evidence="3">The sequence shown here is derived from an EMBL/GenBank/DDBJ whole genome shotgun (WGS) entry which is preliminary data.</text>
</comment>
<evidence type="ECO:0000256" key="1">
    <source>
        <dbReference type="SAM" id="MobiDB-lite"/>
    </source>
</evidence>
<dbReference type="Proteomes" id="UP000266861">
    <property type="component" value="Unassembled WGS sequence"/>
</dbReference>
<keyword evidence="2" id="KW-1133">Transmembrane helix</keyword>
<evidence type="ECO:0000256" key="2">
    <source>
        <dbReference type="SAM" id="Phobius"/>
    </source>
</evidence>
<keyword evidence="4" id="KW-1185">Reference proteome</keyword>
<protein>
    <submittedName>
        <fullName evidence="3">Uncharacterized protein</fullName>
    </submittedName>
</protein>
<gene>
    <name evidence="3" type="ORF">Glove_221g56</name>
</gene>
<name>A0A397IIC0_9GLOM</name>
<proteinExistence type="predicted"/>
<evidence type="ECO:0000313" key="3">
    <source>
        <dbReference type="EMBL" id="RHZ74572.1"/>
    </source>
</evidence>
<organism evidence="3 4">
    <name type="scientific">Diversispora epigaea</name>
    <dbReference type="NCBI Taxonomy" id="1348612"/>
    <lineage>
        <taxon>Eukaryota</taxon>
        <taxon>Fungi</taxon>
        <taxon>Fungi incertae sedis</taxon>
        <taxon>Mucoromycota</taxon>
        <taxon>Glomeromycotina</taxon>
        <taxon>Glomeromycetes</taxon>
        <taxon>Diversisporales</taxon>
        <taxon>Diversisporaceae</taxon>
        <taxon>Diversispora</taxon>
    </lineage>
</organism>
<dbReference type="EMBL" id="PQFF01000206">
    <property type="protein sequence ID" value="RHZ74572.1"/>
    <property type="molecule type" value="Genomic_DNA"/>
</dbReference>
<evidence type="ECO:0000313" key="4">
    <source>
        <dbReference type="Proteomes" id="UP000266861"/>
    </source>
</evidence>
<reference evidence="3 4" key="1">
    <citation type="submission" date="2018-08" db="EMBL/GenBank/DDBJ databases">
        <title>Genome and evolution of the arbuscular mycorrhizal fungus Diversispora epigaea (formerly Glomus versiforme) and its bacterial endosymbionts.</title>
        <authorList>
            <person name="Sun X."/>
            <person name="Fei Z."/>
            <person name="Harrison M."/>
        </authorList>
    </citation>
    <scope>NUCLEOTIDE SEQUENCE [LARGE SCALE GENOMIC DNA]</scope>
    <source>
        <strain evidence="3 4">IT104</strain>
    </source>
</reference>
<sequence>MDVDQLYRTKHHNYDSLDIAKRPAIIAVHRHLTDVKFLRQILDMWKSEPEEQPYPNYVYRPNENKTKDDDESRQKIIPLLFLIQMILMILRILPLQIIFLHLHIDIPNLKIPLLKSHFTDNPEEFGNPPDQIRENELNIIHQQQYDN</sequence>
<keyword evidence="2" id="KW-0812">Transmembrane</keyword>
<dbReference type="AlphaFoldDB" id="A0A397IIC0"/>
<keyword evidence="2" id="KW-0472">Membrane</keyword>
<accession>A0A397IIC0</accession>